<comment type="caution">
    <text evidence="3">The sequence shown here is derived from an EMBL/GenBank/DDBJ whole genome shotgun (WGS) entry which is preliminary data.</text>
</comment>
<feature type="transmembrane region" description="Helical" evidence="2">
    <location>
        <begin position="142"/>
        <end position="167"/>
    </location>
</feature>
<keyword evidence="2" id="KW-1133">Transmembrane helix</keyword>
<feature type="compositionally biased region" description="Low complexity" evidence="1">
    <location>
        <begin position="1"/>
        <end position="12"/>
    </location>
</feature>
<sequence>MSASQNSVPSSSADTQREDSSPRWGLRIGLGVAAVIILAIVYLVVLLFLPVWWATRVTNQTQGSVTSGIILGLTYGFVFTFVPLLIAWQARYKKVSWPWKAVIVVLAIIVAIPNLLTLSIYANSSGAAAKARSMIDISATWFPSWTMGGAAAALILFVGIATFWHLWRARGKKMKSLKTEMKSQATARAAESDKQAQLARDAQRSAQLDAQQRPEPTGLNPENPGSSN</sequence>
<dbReference type="RefSeq" id="WP_168152954.1">
    <property type="nucleotide sequence ID" value="NZ_JAAWVT010000009.1"/>
</dbReference>
<dbReference type="EMBL" id="JAAWVT010000009">
    <property type="protein sequence ID" value="NKG22155.1"/>
    <property type="molecule type" value="Genomic_DNA"/>
</dbReference>
<feature type="transmembrane region" description="Helical" evidence="2">
    <location>
        <begin position="99"/>
        <end position="122"/>
    </location>
</feature>
<proteinExistence type="predicted"/>
<reference evidence="3 4" key="1">
    <citation type="submission" date="2020-04" db="EMBL/GenBank/DDBJ databases">
        <title>Paeniglutamicibacter sp. ANT13_2, a novel actinomycete isolated from sediment in Antarctica.</title>
        <authorList>
            <person name="Sakdapetsiri C."/>
            <person name="Pinyakong O."/>
        </authorList>
    </citation>
    <scope>NUCLEOTIDE SEQUENCE [LARGE SCALE GENOMIC DNA]</scope>
    <source>
        <strain evidence="3 4">ANT13_2</strain>
    </source>
</reference>
<feature type="region of interest" description="Disordered" evidence="1">
    <location>
        <begin position="180"/>
        <end position="228"/>
    </location>
</feature>
<evidence type="ECO:0000313" key="4">
    <source>
        <dbReference type="Proteomes" id="UP000746595"/>
    </source>
</evidence>
<gene>
    <name evidence="3" type="ORF">HED64_15765</name>
</gene>
<keyword evidence="2" id="KW-0472">Membrane</keyword>
<evidence type="ECO:0008006" key="5">
    <source>
        <dbReference type="Google" id="ProtNLM"/>
    </source>
</evidence>
<evidence type="ECO:0000256" key="1">
    <source>
        <dbReference type="SAM" id="MobiDB-lite"/>
    </source>
</evidence>
<organism evidence="3 4">
    <name type="scientific">Paeniglutamicibacter terrestris</name>
    <dbReference type="NCBI Taxonomy" id="2723403"/>
    <lineage>
        <taxon>Bacteria</taxon>
        <taxon>Bacillati</taxon>
        <taxon>Actinomycetota</taxon>
        <taxon>Actinomycetes</taxon>
        <taxon>Micrococcales</taxon>
        <taxon>Micrococcaceae</taxon>
        <taxon>Paeniglutamicibacter</taxon>
    </lineage>
</organism>
<evidence type="ECO:0000313" key="3">
    <source>
        <dbReference type="EMBL" id="NKG22155.1"/>
    </source>
</evidence>
<dbReference type="Proteomes" id="UP000746595">
    <property type="component" value="Unassembled WGS sequence"/>
</dbReference>
<feature type="region of interest" description="Disordered" evidence="1">
    <location>
        <begin position="1"/>
        <end position="21"/>
    </location>
</feature>
<feature type="transmembrane region" description="Helical" evidence="2">
    <location>
        <begin position="65"/>
        <end position="87"/>
    </location>
</feature>
<feature type="transmembrane region" description="Helical" evidence="2">
    <location>
        <begin position="28"/>
        <end position="53"/>
    </location>
</feature>
<keyword evidence="2" id="KW-0812">Transmembrane</keyword>
<accession>A0ABX1G934</accession>
<evidence type="ECO:0000256" key="2">
    <source>
        <dbReference type="SAM" id="Phobius"/>
    </source>
</evidence>
<name>A0ABX1G934_9MICC</name>
<protein>
    <recommendedName>
        <fullName evidence="5">Permease</fullName>
    </recommendedName>
</protein>
<keyword evidence="4" id="KW-1185">Reference proteome</keyword>